<dbReference type="RefSeq" id="WP_309202981.1">
    <property type="nucleotide sequence ID" value="NZ_CP133548.1"/>
</dbReference>
<dbReference type="PRINTS" id="PR00598">
    <property type="entry name" value="HTHMARR"/>
</dbReference>
<proteinExistence type="predicted"/>
<protein>
    <submittedName>
        <fullName evidence="5">MarR family transcriptional regulator</fullName>
    </submittedName>
</protein>
<dbReference type="PANTHER" id="PTHR35790">
    <property type="entry name" value="HTH-TYPE TRANSCRIPTIONAL REGULATOR PCHR"/>
    <property type="match status" value="1"/>
</dbReference>
<evidence type="ECO:0000313" key="5">
    <source>
        <dbReference type="EMBL" id="WMS87823.1"/>
    </source>
</evidence>
<dbReference type="Pfam" id="PF12802">
    <property type="entry name" value="MarR_2"/>
    <property type="match status" value="1"/>
</dbReference>
<keyword evidence="6" id="KW-1185">Reference proteome</keyword>
<accession>A0AA51RUQ1</accession>
<reference evidence="5 6" key="1">
    <citation type="submission" date="2023-08" db="EMBL/GenBank/DDBJ databases">
        <title>Pleionea litopenaei sp. nov., isolated from stomach of juvenile Litopenaeus vannamei.</title>
        <authorList>
            <person name="Rho A.M."/>
            <person name="Hwang C.Y."/>
        </authorList>
    </citation>
    <scope>NUCLEOTIDE SEQUENCE [LARGE SCALE GENOMIC DNA]</scope>
    <source>
        <strain evidence="5 6">HL-JVS1</strain>
    </source>
</reference>
<evidence type="ECO:0000256" key="3">
    <source>
        <dbReference type="ARBA" id="ARBA00023163"/>
    </source>
</evidence>
<dbReference type="GO" id="GO:0003700">
    <property type="term" value="F:DNA-binding transcription factor activity"/>
    <property type="evidence" value="ECO:0007669"/>
    <property type="project" value="InterPro"/>
</dbReference>
<organism evidence="5 6">
    <name type="scientific">Pleionea litopenaei</name>
    <dbReference type="NCBI Taxonomy" id="3070815"/>
    <lineage>
        <taxon>Bacteria</taxon>
        <taxon>Pseudomonadati</taxon>
        <taxon>Pseudomonadota</taxon>
        <taxon>Gammaproteobacteria</taxon>
        <taxon>Oceanospirillales</taxon>
        <taxon>Pleioneaceae</taxon>
        <taxon>Pleionea</taxon>
    </lineage>
</organism>
<keyword evidence="2" id="KW-0238">DNA-binding</keyword>
<dbReference type="InterPro" id="IPR023187">
    <property type="entry name" value="Tscrpt_reg_MarR-type_CS"/>
</dbReference>
<keyword evidence="1" id="KW-0805">Transcription regulation</keyword>
<dbReference type="PROSITE" id="PS01117">
    <property type="entry name" value="HTH_MARR_1"/>
    <property type="match status" value="1"/>
</dbReference>
<dbReference type="AlphaFoldDB" id="A0AA51RUQ1"/>
<dbReference type="EMBL" id="CP133548">
    <property type="protein sequence ID" value="WMS87823.1"/>
    <property type="molecule type" value="Genomic_DNA"/>
</dbReference>
<keyword evidence="3" id="KW-0804">Transcription</keyword>
<dbReference type="InterPro" id="IPR036390">
    <property type="entry name" value="WH_DNA-bd_sf"/>
</dbReference>
<gene>
    <name evidence="5" type="ORF">Q9312_02585</name>
</gene>
<evidence type="ECO:0000259" key="4">
    <source>
        <dbReference type="PROSITE" id="PS50995"/>
    </source>
</evidence>
<dbReference type="SMART" id="SM00347">
    <property type="entry name" value="HTH_MARR"/>
    <property type="match status" value="1"/>
</dbReference>
<dbReference type="PROSITE" id="PS50995">
    <property type="entry name" value="HTH_MARR_2"/>
    <property type="match status" value="1"/>
</dbReference>
<dbReference type="SUPFAM" id="SSF46785">
    <property type="entry name" value="Winged helix' DNA-binding domain"/>
    <property type="match status" value="1"/>
</dbReference>
<feature type="domain" description="HTH marR-type" evidence="4">
    <location>
        <begin position="12"/>
        <end position="139"/>
    </location>
</feature>
<dbReference type="InterPro" id="IPR036388">
    <property type="entry name" value="WH-like_DNA-bd_sf"/>
</dbReference>
<dbReference type="Gene3D" id="1.10.10.10">
    <property type="entry name" value="Winged helix-like DNA-binding domain superfamily/Winged helix DNA-binding domain"/>
    <property type="match status" value="1"/>
</dbReference>
<dbReference type="Proteomes" id="UP001239782">
    <property type="component" value="Chromosome"/>
</dbReference>
<dbReference type="InterPro" id="IPR052067">
    <property type="entry name" value="Metal_resp_HTH_trans_reg"/>
</dbReference>
<dbReference type="InterPro" id="IPR000835">
    <property type="entry name" value="HTH_MarR-typ"/>
</dbReference>
<evidence type="ECO:0000256" key="1">
    <source>
        <dbReference type="ARBA" id="ARBA00023015"/>
    </source>
</evidence>
<dbReference type="KEGG" id="plei:Q9312_02585"/>
<dbReference type="GO" id="GO:0003677">
    <property type="term" value="F:DNA binding"/>
    <property type="evidence" value="ECO:0007669"/>
    <property type="project" value="UniProtKB-KW"/>
</dbReference>
<sequence length="175" mass="19937">MSYDLNQHLPYRIAVVSNLLQLARDIEIRSLTSLGSRELRVLLNIGCYQPISAAQVAAQTKLDSYTISRGVKTLLKEGYLIKESIAGNKKEKQLSLTEEGNALHEQLIDRLENRDHEFKEKLGAKSIEEINQTLLKLELHALTLLAEHALQQDTANLPADQKEIIRWYKKESNNF</sequence>
<dbReference type="PANTHER" id="PTHR35790:SF4">
    <property type="entry name" value="HTH-TYPE TRANSCRIPTIONAL REGULATOR PCHR"/>
    <property type="match status" value="1"/>
</dbReference>
<evidence type="ECO:0000256" key="2">
    <source>
        <dbReference type="ARBA" id="ARBA00023125"/>
    </source>
</evidence>
<evidence type="ECO:0000313" key="6">
    <source>
        <dbReference type="Proteomes" id="UP001239782"/>
    </source>
</evidence>
<name>A0AA51RUQ1_9GAMM</name>